<evidence type="ECO:0000313" key="2">
    <source>
        <dbReference type="EMBL" id="MFC7335095.1"/>
    </source>
</evidence>
<dbReference type="PROSITE" id="PS01332">
    <property type="entry name" value="HTH_RRF2_1"/>
    <property type="match status" value="1"/>
</dbReference>
<dbReference type="Gene3D" id="1.10.10.10">
    <property type="entry name" value="Winged helix-like DNA-binding domain superfamily/Winged helix DNA-binding domain"/>
    <property type="match status" value="1"/>
</dbReference>
<dbReference type="PANTHER" id="PTHR33221:SF5">
    <property type="entry name" value="HTH-TYPE TRANSCRIPTIONAL REGULATOR ISCR"/>
    <property type="match status" value="1"/>
</dbReference>
<dbReference type="NCBIfam" id="TIGR00738">
    <property type="entry name" value="rrf2_super"/>
    <property type="match status" value="1"/>
</dbReference>
<organism evidence="2 3">
    <name type="scientific">Rhodocista pekingensis</name>
    <dbReference type="NCBI Taxonomy" id="201185"/>
    <lineage>
        <taxon>Bacteria</taxon>
        <taxon>Pseudomonadati</taxon>
        <taxon>Pseudomonadota</taxon>
        <taxon>Alphaproteobacteria</taxon>
        <taxon>Rhodospirillales</taxon>
        <taxon>Azospirillaceae</taxon>
        <taxon>Rhodocista</taxon>
    </lineage>
</organism>
<dbReference type="PROSITE" id="PS51197">
    <property type="entry name" value="HTH_RRF2_2"/>
    <property type="match status" value="1"/>
</dbReference>
<keyword evidence="3" id="KW-1185">Reference proteome</keyword>
<comment type="caution">
    <text evidence="2">The sequence shown here is derived from an EMBL/GenBank/DDBJ whole genome shotgun (WGS) entry which is preliminary data.</text>
</comment>
<sequence length="156" mass="17094">MASSSSMLSQRCKYALRAAVHLAGLSEQEGCARIADIAAAENIPHKFLEAILLDLRKAGLLKSVRGRDGGYRLAKAPEHVSMGDIIRVVEGTIAPIRCASRNRFEPCEDCGNPDECVIRWAMVKARDAMAEVLDRCTLAEAARRRRTLGTPLDFVI</sequence>
<reference evidence="3" key="1">
    <citation type="journal article" date="2019" name="Int. J. Syst. Evol. Microbiol.">
        <title>The Global Catalogue of Microorganisms (GCM) 10K type strain sequencing project: providing services to taxonomists for standard genome sequencing and annotation.</title>
        <authorList>
            <consortium name="The Broad Institute Genomics Platform"/>
            <consortium name="The Broad Institute Genome Sequencing Center for Infectious Disease"/>
            <person name="Wu L."/>
            <person name="Ma J."/>
        </authorList>
    </citation>
    <scope>NUCLEOTIDE SEQUENCE [LARGE SCALE GENOMIC DNA]</scope>
    <source>
        <strain evidence="3">CGMCC 1.16275</strain>
    </source>
</reference>
<dbReference type="EMBL" id="JBHTCM010000026">
    <property type="protein sequence ID" value="MFC7335095.1"/>
    <property type="molecule type" value="Genomic_DNA"/>
</dbReference>
<evidence type="ECO:0000256" key="1">
    <source>
        <dbReference type="ARBA" id="ARBA00023125"/>
    </source>
</evidence>
<dbReference type="Pfam" id="PF02082">
    <property type="entry name" value="Rrf2"/>
    <property type="match status" value="1"/>
</dbReference>
<protein>
    <submittedName>
        <fullName evidence="2">RrF2 family transcriptional regulator</fullName>
    </submittedName>
</protein>
<accession>A0ABW2L0I6</accession>
<evidence type="ECO:0000313" key="3">
    <source>
        <dbReference type="Proteomes" id="UP001596456"/>
    </source>
</evidence>
<keyword evidence="1" id="KW-0238">DNA-binding</keyword>
<dbReference type="InterPro" id="IPR030489">
    <property type="entry name" value="TR_Rrf2-type_CS"/>
</dbReference>
<dbReference type="InterPro" id="IPR036390">
    <property type="entry name" value="WH_DNA-bd_sf"/>
</dbReference>
<dbReference type="Proteomes" id="UP001596456">
    <property type="component" value="Unassembled WGS sequence"/>
</dbReference>
<dbReference type="RefSeq" id="WP_377360636.1">
    <property type="nucleotide sequence ID" value="NZ_JBHTCM010000026.1"/>
</dbReference>
<gene>
    <name evidence="2" type="ORF">ACFQPS_18150</name>
</gene>
<dbReference type="SUPFAM" id="SSF46785">
    <property type="entry name" value="Winged helix' DNA-binding domain"/>
    <property type="match status" value="1"/>
</dbReference>
<dbReference type="InterPro" id="IPR036388">
    <property type="entry name" value="WH-like_DNA-bd_sf"/>
</dbReference>
<proteinExistence type="predicted"/>
<name>A0ABW2L0I6_9PROT</name>
<dbReference type="InterPro" id="IPR000944">
    <property type="entry name" value="Tscrpt_reg_Rrf2"/>
</dbReference>
<dbReference type="PANTHER" id="PTHR33221">
    <property type="entry name" value="WINGED HELIX-TURN-HELIX TRANSCRIPTIONAL REGULATOR, RRF2 FAMILY"/>
    <property type="match status" value="1"/>
</dbReference>